<comment type="caution">
    <text evidence="2">The sequence shown here is derived from an EMBL/GenBank/DDBJ whole genome shotgun (WGS) entry which is preliminary data.</text>
</comment>
<organism evidence="2 3">
    <name type="scientific">Escovopsis weberi</name>
    <dbReference type="NCBI Taxonomy" id="150374"/>
    <lineage>
        <taxon>Eukaryota</taxon>
        <taxon>Fungi</taxon>
        <taxon>Dikarya</taxon>
        <taxon>Ascomycota</taxon>
        <taxon>Pezizomycotina</taxon>
        <taxon>Sordariomycetes</taxon>
        <taxon>Hypocreomycetidae</taxon>
        <taxon>Hypocreales</taxon>
        <taxon>Hypocreaceae</taxon>
        <taxon>Escovopsis</taxon>
    </lineage>
</organism>
<proteinExistence type="predicted"/>
<feature type="compositionally biased region" description="Low complexity" evidence="1">
    <location>
        <begin position="93"/>
        <end position="103"/>
    </location>
</feature>
<evidence type="ECO:0000256" key="1">
    <source>
        <dbReference type="SAM" id="MobiDB-lite"/>
    </source>
</evidence>
<dbReference type="EMBL" id="LGSR01000017">
    <property type="protein sequence ID" value="KOS20471.1"/>
    <property type="molecule type" value="Genomic_DNA"/>
</dbReference>
<protein>
    <submittedName>
        <fullName evidence="2">Acyl-CoA dehydrogenase family member 10</fullName>
    </submittedName>
</protein>
<dbReference type="NCBIfam" id="TIGR01509">
    <property type="entry name" value="HAD-SF-IA-v3"/>
    <property type="match status" value="1"/>
</dbReference>
<sequence length="299" mass="33287">MSSPEQPKVILFDIGGVCVLSPFQTVLDYELRSNIPPGWINYSISKSAPDGSWQRLERGEIPLDAAFFRAFNADLHIQSHWEAFYQREAARNPNLTSSSSSIPNPSPSPSHEPNPHADPPAIPPLPRIDGEWLFNAMMTNSQAPDPWVLPALHALRASGQYVLAALSNTFIFPLGHPLHAPEFLADPVRRLFDVFVSSAHVGMRKPEPRMYEHALQELDAHARSRGLPGRLAPRDVLFLDDIGENLKEARRQGFRTIKVPLGRSFEAVDQLEAVTGLRLHGSHPRIAVEPSYTKPKAKI</sequence>
<reference evidence="2 3" key="1">
    <citation type="submission" date="2015-07" db="EMBL/GenBank/DDBJ databases">
        <title>The genome of the fungus Escovopsis weberi, a specialized disease agent of ant agriculture.</title>
        <authorList>
            <person name="de Man T.J."/>
            <person name="Stajich J.E."/>
            <person name="Kubicek C.P."/>
            <person name="Chenthamara K."/>
            <person name="Atanasova L."/>
            <person name="Druzhinina I.S."/>
            <person name="Birnbaum S."/>
            <person name="Barribeau S.M."/>
            <person name="Teiling C."/>
            <person name="Suen G."/>
            <person name="Currie C."/>
            <person name="Gerardo N.M."/>
        </authorList>
    </citation>
    <scope>NUCLEOTIDE SEQUENCE [LARGE SCALE GENOMIC DNA]</scope>
</reference>
<dbReference type="SUPFAM" id="SSF56784">
    <property type="entry name" value="HAD-like"/>
    <property type="match status" value="1"/>
</dbReference>
<dbReference type="Gene3D" id="3.40.50.1000">
    <property type="entry name" value="HAD superfamily/HAD-like"/>
    <property type="match status" value="1"/>
</dbReference>
<dbReference type="OrthoDB" id="1694274at2759"/>
<name>A0A0M8N5S2_ESCWE</name>
<dbReference type="Gene3D" id="1.10.150.240">
    <property type="entry name" value="Putative phosphatase, domain 2"/>
    <property type="match status" value="1"/>
</dbReference>
<dbReference type="STRING" id="150374.A0A0M8N5S2"/>
<dbReference type="SFLD" id="SFLDG01129">
    <property type="entry name" value="C1.5:_HAD__Beta-PGM__Phosphata"/>
    <property type="match status" value="1"/>
</dbReference>
<dbReference type="CDD" id="cd02603">
    <property type="entry name" value="HAD_sEH-N_like"/>
    <property type="match status" value="1"/>
</dbReference>
<dbReference type="Proteomes" id="UP000053831">
    <property type="component" value="Unassembled WGS sequence"/>
</dbReference>
<dbReference type="SFLD" id="SFLDS00003">
    <property type="entry name" value="Haloacid_Dehalogenase"/>
    <property type="match status" value="1"/>
</dbReference>
<dbReference type="Pfam" id="PF00702">
    <property type="entry name" value="Hydrolase"/>
    <property type="match status" value="1"/>
</dbReference>
<feature type="compositionally biased region" description="Pro residues" evidence="1">
    <location>
        <begin position="104"/>
        <end position="122"/>
    </location>
</feature>
<dbReference type="PANTHER" id="PTHR47829">
    <property type="entry name" value="HYDROLASE, PUTATIVE (AFU_ORTHOLOGUE AFUA_1G12880)-RELATED"/>
    <property type="match status" value="1"/>
</dbReference>
<dbReference type="InterPro" id="IPR036412">
    <property type="entry name" value="HAD-like_sf"/>
</dbReference>
<dbReference type="PANTHER" id="PTHR47829:SF1">
    <property type="entry name" value="HAD FAMILY PHOSPHATASE"/>
    <property type="match status" value="1"/>
</dbReference>
<evidence type="ECO:0000313" key="2">
    <source>
        <dbReference type="EMBL" id="KOS20471.1"/>
    </source>
</evidence>
<accession>A0A0M8N5S2</accession>
<gene>
    <name evidence="2" type="ORF">ESCO_005498</name>
</gene>
<dbReference type="InterPro" id="IPR052898">
    <property type="entry name" value="ACAD10-like"/>
</dbReference>
<keyword evidence="3" id="KW-1185">Reference proteome</keyword>
<feature type="region of interest" description="Disordered" evidence="1">
    <location>
        <begin position="93"/>
        <end position="122"/>
    </location>
</feature>
<dbReference type="InterPro" id="IPR006439">
    <property type="entry name" value="HAD-SF_hydro_IA"/>
</dbReference>
<dbReference type="AlphaFoldDB" id="A0A0M8N5S2"/>
<dbReference type="InterPro" id="IPR023198">
    <property type="entry name" value="PGP-like_dom2"/>
</dbReference>
<dbReference type="InterPro" id="IPR023214">
    <property type="entry name" value="HAD_sf"/>
</dbReference>
<evidence type="ECO:0000313" key="3">
    <source>
        <dbReference type="Proteomes" id="UP000053831"/>
    </source>
</evidence>
<dbReference type="GO" id="GO:0016791">
    <property type="term" value="F:phosphatase activity"/>
    <property type="evidence" value="ECO:0007669"/>
    <property type="project" value="UniProtKB-ARBA"/>
</dbReference>